<evidence type="ECO:0000313" key="2">
    <source>
        <dbReference type="EMBL" id="KAF2771836.1"/>
    </source>
</evidence>
<feature type="region of interest" description="Disordered" evidence="1">
    <location>
        <begin position="372"/>
        <end position="393"/>
    </location>
</feature>
<evidence type="ECO:0000313" key="3">
    <source>
        <dbReference type="Proteomes" id="UP000799436"/>
    </source>
</evidence>
<feature type="region of interest" description="Disordered" evidence="1">
    <location>
        <begin position="85"/>
        <end position="114"/>
    </location>
</feature>
<name>A0A6G1LG53_9PEZI</name>
<evidence type="ECO:0000256" key="1">
    <source>
        <dbReference type="SAM" id="MobiDB-lite"/>
    </source>
</evidence>
<organism evidence="2 3">
    <name type="scientific">Teratosphaeria nubilosa</name>
    <dbReference type="NCBI Taxonomy" id="161662"/>
    <lineage>
        <taxon>Eukaryota</taxon>
        <taxon>Fungi</taxon>
        <taxon>Dikarya</taxon>
        <taxon>Ascomycota</taxon>
        <taxon>Pezizomycotina</taxon>
        <taxon>Dothideomycetes</taxon>
        <taxon>Dothideomycetidae</taxon>
        <taxon>Mycosphaerellales</taxon>
        <taxon>Teratosphaeriaceae</taxon>
        <taxon>Teratosphaeria</taxon>
    </lineage>
</organism>
<dbReference type="Proteomes" id="UP000799436">
    <property type="component" value="Unassembled WGS sequence"/>
</dbReference>
<keyword evidence="3" id="KW-1185">Reference proteome</keyword>
<proteinExistence type="predicted"/>
<dbReference type="AlphaFoldDB" id="A0A6G1LG53"/>
<reference evidence="2" key="1">
    <citation type="journal article" date="2020" name="Stud. Mycol.">
        <title>101 Dothideomycetes genomes: a test case for predicting lifestyles and emergence of pathogens.</title>
        <authorList>
            <person name="Haridas S."/>
            <person name="Albert R."/>
            <person name="Binder M."/>
            <person name="Bloem J."/>
            <person name="Labutti K."/>
            <person name="Salamov A."/>
            <person name="Andreopoulos B."/>
            <person name="Baker S."/>
            <person name="Barry K."/>
            <person name="Bills G."/>
            <person name="Bluhm B."/>
            <person name="Cannon C."/>
            <person name="Castanera R."/>
            <person name="Culley D."/>
            <person name="Daum C."/>
            <person name="Ezra D."/>
            <person name="Gonzalez J."/>
            <person name="Henrissat B."/>
            <person name="Kuo A."/>
            <person name="Liang C."/>
            <person name="Lipzen A."/>
            <person name="Lutzoni F."/>
            <person name="Magnuson J."/>
            <person name="Mondo S."/>
            <person name="Nolan M."/>
            <person name="Ohm R."/>
            <person name="Pangilinan J."/>
            <person name="Park H.-J."/>
            <person name="Ramirez L."/>
            <person name="Alfaro M."/>
            <person name="Sun H."/>
            <person name="Tritt A."/>
            <person name="Yoshinaga Y."/>
            <person name="Zwiers L.-H."/>
            <person name="Turgeon B."/>
            <person name="Goodwin S."/>
            <person name="Spatafora J."/>
            <person name="Crous P."/>
            <person name="Grigoriev I."/>
        </authorList>
    </citation>
    <scope>NUCLEOTIDE SEQUENCE</scope>
    <source>
        <strain evidence="2">CBS 116005</strain>
    </source>
</reference>
<feature type="region of interest" description="Disordered" evidence="1">
    <location>
        <begin position="41"/>
        <end position="70"/>
    </location>
</feature>
<dbReference type="OrthoDB" id="10366048at2759"/>
<feature type="compositionally biased region" description="Polar residues" evidence="1">
    <location>
        <begin position="99"/>
        <end position="111"/>
    </location>
</feature>
<dbReference type="EMBL" id="ML995817">
    <property type="protein sequence ID" value="KAF2771836.1"/>
    <property type="molecule type" value="Genomic_DNA"/>
</dbReference>
<protein>
    <recommendedName>
        <fullName evidence="4">Cyclin N-terminal domain-containing protein</fullName>
    </recommendedName>
</protein>
<evidence type="ECO:0008006" key="4">
    <source>
        <dbReference type="Google" id="ProtNLM"/>
    </source>
</evidence>
<feature type="compositionally biased region" description="Acidic residues" evidence="1">
    <location>
        <begin position="85"/>
        <end position="98"/>
    </location>
</feature>
<accession>A0A6G1LG53</accession>
<sequence length="401" mass="43455">MPGITGQGCLRTPDNIDIDALSYEELEALLDAVEATNGPLQKNKRFSLPAPFNTPKVVNEGGLDDEKKSGTTIEVTEISEDLLTDDDTVSSLDGEEFDGSQSSKGPSQSVAQDDDLDMFDRLTDEELDKYLASRAPLMTKRECFLNGPTKAELSAMGTDETWNSDTGKIAKKFPSADSCYGSSRRPVQDPVPDHVAARLVKQTWHGSTCLAYEAELARDLLKRFDRLPRPALAIAYNVLCAHNATERSAGTLRDTAPELLLIAAIALAMAYSEDYPPDNDCYSQFCNGKWSADQIDRATIGLFSRMGWTLAPYATPDAVASAMDKLLPPAVSSSSNNESEPVLSLLAETSIEQIVILGTACEEHWAHVKLQSAGSGATPEKSPAADDMHNGMSEGQKCFEY</sequence>
<gene>
    <name evidence="2" type="ORF">EJ03DRAFT_325101</name>
</gene>